<keyword evidence="15" id="KW-1185">Reference proteome</keyword>
<keyword evidence="9 11" id="KW-1133">Transmembrane helix</keyword>
<dbReference type="Proteomes" id="UP000377595">
    <property type="component" value="Unassembled WGS sequence"/>
</dbReference>
<dbReference type="GO" id="GO:0016887">
    <property type="term" value="F:ATP hydrolysis activity"/>
    <property type="evidence" value="ECO:0007669"/>
    <property type="project" value="InterPro"/>
</dbReference>
<sequence length="648" mass="68594">MRPRPTSFPRRFLQQRLAALALVYLLLLVLAGVFAPALTWYSPDTVDIAARFAPWSWDRPLGADATGRDIYTRLVYGTRLTLGISLAAVTIGLLIGTAFGVLSGLLRQWVDTGIQRVTDVLLCLSATIFGMLLAAAFGPSWTNVVIAAGLSLIPVFSRLSRSLTFSVRNELYIEVARAQGASTGRIVRSHLLPNIGGSLIAMTSLSMGYAILSIAGLGFLGIGGSILDAEWGSMMGAARNAFFAHPGQITVPGLVIIVTVVAFMLLSDGLQAALDPRLGTSNASLLAPTRRGVKRSLSASREQGGDAVLNVERLTVSFDGREAVRDISFSLRPGETLGIVGESGSGKSATASALLGLLPSPPARVAAAKAQLDGIDLMRASEREIRDLRGGRLAYIAQNPMKALNPLMTIGAQIGEALTLHQSGLSRGEVRSQVIQALAGVGISDPARRCDEYPHQMSGGMLQRVAIAMAMINRPDLLIADEPTTALDVTVQAQVLDLLNVAKRATGAATVLITHDIGVVSEYADRVCVLYSGEVVETGPARRVVENPRHPYTRALLASSPRLDGPLGGLRPIPGRQPGPGDTLSGCRFAPRCAEVLESAGCMTQAPTLRLVDGLQVRCHRAETLGAADSVNEGSERMQEGDHIEAAR</sequence>
<name>A0A5M3XCV1_9ACTN</name>
<dbReference type="CDD" id="cd03257">
    <property type="entry name" value="ABC_NikE_OppD_transporters"/>
    <property type="match status" value="1"/>
</dbReference>
<protein>
    <submittedName>
        <fullName evidence="14">Peptide ABC transporter permease</fullName>
    </submittedName>
</protein>
<dbReference type="NCBIfam" id="TIGR01727">
    <property type="entry name" value="oligo_HPY"/>
    <property type="match status" value="1"/>
</dbReference>
<evidence type="ECO:0000256" key="11">
    <source>
        <dbReference type="RuleBase" id="RU363032"/>
    </source>
</evidence>
<keyword evidence="5" id="KW-1003">Cell membrane</keyword>
<evidence type="ECO:0000256" key="6">
    <source>
        <dbReference type="ARBA" id="ARBA00022692"/>
    </source>
</evidence>
<proteinExistence type="inferred from homology"/>
<dbReference type="Pfam" id="PF00005">
    <property type="entry name" value="ABC_tran"/>
    <property type="match status" value="1"/>
</dbReference>
<dbReference type="CDD" id="cd06261">
    <property type="entry name" value="TM_PBP2"/>
    <property type="match status" value="1"/>
</dbReference>
<comment type="caution">
    <text evidence="14">The sequence shown here is derived from an EMBL/GenBank/DDBJ whole genome shotgun (WGS) entry which is preliminary data.</text>
</comment>
<dbReference type="PANTHER" id="PTHR43297">
    <property type="entry name" value="OLIGOPEPTIDE TRANSPORT ATP-BINDING PROTEIN APPD"/>
    <property type="match status" value="1"/>
</dbReference>
<feature type="transmembrane region" description="Helical" evidence="11">
    <location>
        <begin position="117"/>
        <end position="135"/>
    </location>
</feature>
<keyword evidence="10 11" id="KW-0472">Membrane</keyword>
<feature type="domain" description="ABC transporter" evidence="12">
    <location>
        <begin position="309"/>
        <end position="557"/>
    </location>
</feature>
<dbReference type="SMART" id="SM00382">
    <property type="entry name" value="AAA"/>
    <property type="match status" value="1"/>
</dbReference>
<dbReference type="PANTHER" id="PTHR43297:SF2">
    <property type="entry name" value="DIPEPTIDE TRANSPORT ATP-BINDING PROTEIN DPPD"/>
    <property type="match status" value="1"/>
</dbReference>
<dbReference type="GO" id="GO:0005886">
    <property type="term" value="C:plasma membrane"/>
    <property type="evidence" value="ECO:0007669"/>
    <property type="project" value="UniProtKB-SubCell"/>
</dbReference>
<dbReference type="GO" id="GO:0015833">
    <property type="term" value="P:peptide transport"/>
    <property type="evidence" value="ECO:0007669"/>
    <property type="project" value="InterPro"/>
</dbReference>
<evidence type="ECO:0000256" key="7">
    <source>
        <dbReference type="ARBA" id="ARBA00022741"/>
    </source>
</evidence>
<dbReference type="GO" id="GO:0005524">
    <property type="term" value="F:ATP binding"/>
    <property type="evidence" value="ECO:0007669"/>
    <property type="project" value="UniProtKB-KW"/>
</dbReference>
<evidence type="ECO:0000256" key="3">
    <source>
        <dbReference type="ARBA" id="ARBA00005417"/>
    </source>
</evidence>
<comment type="similarity">
    <text evidence="11">Belongs to the binding-protein-dependent transport system permease family.</text>
</comment>
<dbReference type="GO" id="GO:0055085">
    <property type="term" value="P:transmembrane transport"/>
    <property type="evidence" value="ECO:0007669"/>
    <property type="project" value="InterPro"/>
</dbReference>
<evidence type="ECO:0000256" key="9">
    <source>
        <dbReference type="ARBA" id="ARBA00022989"/>
    </source>
</evidence>
<evidence type="ECO:0000256" key="10">
    <source>
        <dbReference type="ARBA" id="ARBA00023136"/>
    </source>
</evidence>
<evidence type="ECO:0000259" key="12">
    <source>
        <dbReference type="PROSITE" id="PS50893"/>
    </source>
</evidence>
<organism evidence="14 15">
    <name type="scientific">Acrocarpospora pleiomorpha</name>
    <dbReference type="NCBI Taxonomy" id="90975"/>
    <lineage>
        <taxon>Bacteria</taxon>
        <taxon>Bacillati</taxon>
        <taxon>Actinomycetota</taxon>
        <taxon>Actinomycetes</taxon>
        <taxon>Streptosporangiales</taxon>
        <taxon>Streptosporangiaceae</taxon>
        <taxon>Acrocarpospora</taxon>
    </lineage>
</organism>
<keyword evidence="4 11" id="KW-0813">Transport</keyword>
<evidence type="ECO:0000256" key="1">
    <source>
        <dbReference type="ARBA" id="ARBA00004141"/>
    </source>
</evidence>
<dbReference type="InterPro" id="IPR050388">
    <property type="entry name" value="ABC_Ni/Peptide_Import"/>
</dbReference>
<comment type="subcellular location">
    <subcellularLocation>
        <location evidence="11">Cell membrane</location>
        <topology evidence="11">Multi-pass membrane protein</topology>
    </subcellularLocation>
    <subcellularLocation>
        <location evidence="2">Cell membrane</location>
        <topology evidence="2">Peripheral membrane protein</topology>
    </subcellularLocation>
    <subcellularLocation>
        <location evidence="1">Membrane</location>
        <topology evidence="1">Multi-pass membrane protein</topology>
    </subcellularLocation>
</comment>
<dbReference type="SUPFAM" id="SSF52540">
    <property type="entry name" value="P-loop containing nucleoside triphosphate hydrolases"/>
    <property type="match status" value="1"/>
</dbReference>
<feature type="domain" description="ABC transmembrane type-1" evidence="13">
    <location>
        <begin position="78"/>
        <end position="267"/>
    </location>
</feature>
<dbReference type="InterPro" id="IPR003439">
    <property type="entry name" value="ABC_transporter-like_ATP-bd"/>
</dbReference>
<evidence type="ECO:0000256" key="8">
    <source>
        <dbReference type="ARBA" id="ARBA00022840"/>
    </source>
</evidence>
<dbReference type="InterPro" id="IPR017871">
    <property type="entry name" value="ABC_transporter-like_CS"/>
</dbReference>
<dbReference type="InterPro" id="IPR000515">
    <property type="entry name" value="MetI-like"/>
</dbReference>
<dbReference type="InterPro" id="IPR035906">
    <property type="entry name" value="MetI-like_sf"/>
</dbReference>
<dbReference type="InterPro" id="IPR003593">
    <property type="entry name" value="AAA+_ATPase"/>
</dbReference>
<dbReference type="Gene3D" id="3.40.50.300">
    <property type="entry name" value="P-loop containing nucleotide triphosphate hydrolases"/>
    <property type="match status" value="1"/>
</dbReference>
<keyword evidence="8" id="KW-0067">ATP-binding</keyword>
<dbReference type="InterPro" id="IPR025966">
    <property type="entry name" value="OppC_N"/>
</dbReference>
<dbReference type="FunFam" id="3.40.50.300:FF:000016">
    <property type="entry name" value="Oligopeptide ABC transporter ATP-binding component"/>
    <property type="match status" value="1"/>
</dbReference>
<dbReference type="SUPFAM" id="SSF161098">
    <property type="entry name" value="MetI-like"/>
    <property type="match status" value="1"/>
</dbReference>
<comment type="similarity">
    <text evidence="3">Belongs to the ABC transporter superfamily.</text>
</comment>
<evidence type="ECO:0000256" key="4">
    <source>
        <dbReference type="ARBA" id="ARBA00022448"/>
    </source>
</evidence>
<evidence type="ECO:0000259" key="13">
    <source>
        <dbReference type="PROSITE" id="PS50928"/>
    </source>
</evidence>
<dbReference type="RefSeq" id="WP_155342527.1">
    <property type="nucleotide sequence ID" value="NZ_BAAAHM010000001.1"/>
</dbReference>
<dbReference type="AlphaFoldDB" id="A0A5M3XCV1"/>
<dbReference type="EMBL" id="BLAF01000004">
    <property type="protein sequence ID" value="GES17341.1"/>
    <property type="molecule type" value="Genomic_DNA"/>
</dbReference>
<evidence type="ECO:0000256" key="2">
    <source>
        <dbReference type="ARBA" id="ARBA00004202"/>
    </source>
</evidence>
<keyword evidence="7" id="KW-0547">Nucleotide-binding</keyword>
<dbReference type="Pfam" id="PF12911">
    <property type="entry name" value="OppC_N"/>
    <property type="match status" value="1"/>
</dbReference>
<evidence type="ECO:0000313" key="15">
    <source>
        <dbReference type="Proteomes" id="UP000377595"/>
    </source>
</evidence>
<dbReference type="PROSITE" id="PS50928">
    <property type="entry name" value="ABC_TM1"/>
    <property type="match status" value="1"/>
</dbReference>
<dbReference type="InterPro" id="IPR013563">
    <property type="entry name" value="Oligopep_ABC_C"/>
</dbReference>
<dbReference type="PROSITE" id="PS50893">
    <property type="entry name" value="ABC_TRANSPORTER_2"/>
    <property type="match status" value="1"/>
</dbReference>
<evidence type="ECO:0000256" key="5">
    <source>
        <dbReference type="ARBA" id="ARBA00022475"/>
    </source>
</evidence>
<dbReference type="Gene3D" id="1.10.3720.10">
    <property type="entry name" value="MetI-like"/>
    <property type="match status" value="1"/>
</dbReference>
<dbReference type="Pfam" id="PF08352">
    <property type="entry name" value="oligo_HPY"/>
    <property type="match status" value="1"/>
</dbReference>
<gene>
    <name evidence="14" type="ORF">Aple_002360</name>
</gene>
<feature type="transmembrane region" description="Helical" evidence="11">
    <location>
        <begin position="247"/>
        <end position="267"/>
    </location>
</feature>
<reference evidence="14 15" key="1">
    <citation type="submission" date="2019-10" db="EMBL/GenBank/DDBJ databases">
        <title>Whole genome shotgun sequence of Acrocarpospora pleiomorpha NBRC 16267.</title>
        <authorList>
            <person name="Ichikawa N."/>
            <person name="Kimura A."/>
            <person name="Kitahashi Y."/>
            <person name="Komaki H."/>
            <person name="Oguchi A."/>
        </authorList>
    </citation>
    <scope>NUCLEOTIDE SEQUENCE [LARGE SCALE GENOMIC DNA]</scope>
    <source>
        <strain evidence="14 15">NBRC 16267</strain>
    </source>
</reference>
<accession>A0A5M3XCV1</accession>
<dbReference type="Pfam" id="PF00528">
    <property type="entry name" value="BPD_transp_1"/>
    <property type="match status" value="1"/>
</dbReference>
<keyword evidence="6 11" id="KW-0812">Transmembrane</keyword>
<dbReference type="OrthoDB" id="9809030at2"/>
<dbReference type="PROSITE" id="PS00211">
    <property type="entry name" value="ABC_TRANSPORTER_1"/>
    <property type="match status" value="1"/>
</dbReference>
<evidence type="ECO:0000313" key="14">
    <source>
        <dbReference type="EMBL" id="GES17341.1"/>
    </source>
</evidence>
<feature type="transmembrane region" description="Helical" evidence="11">
    <location>
        <begin position="82"/>
        <end position="105"/>
    </location>
</feature>
<feature type="transmembrane region" description="Helical" evidence="11">
    <location>
        <begin position="207"/>
        <end position="227"/>
    </location>
</feature>
<dbReference type="InterPro" id="IPR027417">
    <property type="entry name" value="P-loop_NTPase"/>
</dbReference>